<comment type="subcellular location">
    <subcellularLocation>
        <location evidence="1">Endoplasmic reticulum membrane</location>
        <topology evidence="1">Single-pass type I membrane protein</topology>
    </subcellularLocation>
</comment>
<evidence type="ECO:0000256" key="8">
    <source>
        <dbReference type="ARBA" id="ARBA00023136"/>
    </source>
</evidence>
<accession>A0AAX4PN51</accession>
<comment type="similarity">
    <text evidence="2">Belongs to the EMC10 family.</text>
</comment>
<evidence type="ECO:0000256" key="9">
    <source>
        <dbReference type="SAM" id="MobiDB-lite"/>
    </source>
</evidence>
<name>A0AAX4PN51_9CHLO</name>
<evidence type="ECO:0000256" key="5">
    <source>
        <dbReference type="ARBA" id="ARBA00022729"/>
    </source>
</evidence>
<dbReference type="PANTHER" id="PTHR21397">
    <property type="entry name" value="CHROMATIN COMPLEXES SUBUNIT BAP18-RELATED"/>
    <property type="match status" value="1"/>
</dbReference>
<keyword evidence="5 10" id="KW-0732">Signal</keyword>
<organism evidence="11 12">
    <name type="scientific">Chloropicon roscoffensis</name>
    <dbReference type="NCBI Taxonomy" id="1461544"/>
    <lineage>
        <taxon>Eukaryota</taxon>
        <taxon>Viridiplantae</taxon>
        <taxon>Chlorophyta</taxon>
        <taxon>Chloropicophyceae</taxon>
        <taxon>Chloropicales</taxon>
        <taxon>Chloropicaceae</taxon>
        <taxon>Chloropicon</taxon>
    </lineage>
</organism>
<dbReference type="Proteomes" id="UP001472866">
    <property type="component" value="Chromosome 18"/>
</dbReference>
<evidence type="ECO:0000313" key="11">
    <source>
        <dbReference type="EMBL" id="WZN67153.1"/>
    </source>
</evidence>
<feature type="compositionally biased region" description="Acidic residues" evidence="9">
    <location>
        <begin position="220"/>
        <end position="236"/>
    </location>
</feature>
<protein>
    <recommendedName>
        <fullName evidence="3">ER membrane protein complex subunit 10</fullName>
    </recommendedName>
</protein>
<keyword evidence="7" id="KW-1133">Transmembrane helix</keyword>
<feature type="region of interest" description="Disordered" evidence="9">
    <location>
        <begin position="271"/>
        <end position="290"/>
    </location>
</feature>
<dbReference type="PANTHER" id="PTHR21397:SF4">
    <property type="entry name" value="ER MEMBRANE PROTEIN COMPLEX SUBUNIT 10"/>
    <property type="match status" value="1"/>
</dbReference>
<feature type="chain" id="PRO_5043556520" description="ER membrane protein complex subunit 10" evidence="10">
    <location>
        <begin position="26"/>
        <end position="290"/>
    </location>
</feature>
<keyword evidence="12" id="KW-1185">Reference proteome</keyword>
<evidence type="ECO:0000256" key="7">
    <source>
        <dbReference type="ARBA" id="ARBA00022989"/>
    </source>
</evidence>
<gene>
    <name evidence="11" type="ORF">HKI87_18g87250</name>
</gene>
<evidence type="ECO:0000256" key="3">
    <source>
        <dbReference type="ARBA" id="ARBA00020105"/>
    </source>
</evidence>
<dbReference type="Pfam" id="PF21203">
    <property type="entry name" value="ECM10"/>
    <property type="match status" value="1"/>
</dbReference>
<evidence type="ECO:0000256" key="10">
    <source>
        <dbReference type="SAM" id="SignalP"/>
    </source>
</evidence>
<evidence type="ECO:0000313" key="12">
    <source>
        <dbReference type="Proteomes" id="UP001472866"/>
    </source>
</evidence>
<dbReference type="EMBL" id="CP151518">
    <property type="protein sequence ID" value="WZN67153.1"/>
    <property type="molecule type" value="Genomic_DNA"/>
</dbReference>
<keyword evidence="4" id="KW-0812">Transmembrane</keyword>
<evidence type="ECO:0000256" key="4">
    <source>
        <dbReference type="ARBA" id="ARBA00022692"/>
    </source>
</evidence>
<feature type="signal peptide" evidence="10">
    <location>
        <begin position="1"/>
        <end position="25"/>
    </location>
</feature>
<proteinExistence type="inferred from homology"/>
<dbReference type="AlphaFoldDB" id="A0AAX4PN51"/>
<dbReference type="CDD" id="cd22209">
    <property type="entry name" value="EMC10"/>
    <property type="match status" value="1"/>
</dbReference>
<sequence>MVARSTIAIVLTVMAVLLLASHASGAPAAKTRESAYAMQHSFGGGDNGEPASDWVDCGVLRTRVGEREASSRSRGPARGANANFKGVKVDFEALGEEARKNMEAAARAGGYYRLRIAASPQDGPSTGFVVTSVRASCLFASNFRNHLTLHFDESGLHLLSADHVAAGVDCDAIAMAGTGDFDFGTKSAGEASMGPTTTSVKFSKTAPALTYVQRRRRGDDEEGAELRYEDDEDVAEEEAKKDERTWLQKNWMLCLAGGMMFMNLLGSALESPRQQQRRGGGGGGGAAVAR</sequence>
<feature type="region of interest" description="Disordered" evidence="9">
    <location>
        <begin position="213"/>
        <end position="241"/>
    </location>
</feature>
<reference evidence="11 12" key="1">
    <citation type="submission" date="2024-03" db="EMBL/GenBank/DDBJ databases">
        <title>Complete genome sequence of the green alga Chloropicon roscoffensis RCC1871.</title>
        <authorList>
            <person name="Lemieux C."/>
            <person name="Pombert J.-F."/>
            <person name="Otis C."/>
            <person name="Turmel M."/>
        </authorList>
    </citation>
    <scope>NUCLEOTIDE SEQUENCE [LARGE SCALE GENOMIC DNA]</scope>
    <source>
        <strain evidence="11 12">RCC1871</strain>
    </source>
</reference>
<keyword evidence="8" id="KW-0472">Membrane</keyword>
<keyword evidence="6" id="KW-0256">Endoplasmic reticulum</keyword>
<dbReference type="GO" id="GO:0005789">
    <property type="term" value="C:endoplasmic reticulum membrane"/>
    <property type="evidence" value="ECO:0007669"/>
    <property type="project" value="UniProtKB-SubCell"/>
</dbReference>
<evidence type="ECO:0000256" key="6">
    <source>
        <dbReference type="ARBA" id="ARBA00022824"/>
    </source>
</evidence>
<evidence type="ECO:0000256" key="2">
    <source>
        <dbReference type="ARBA" id="ARBA00007695"/>
    </source>
</evidence>
<feature type="compositionally biased region" description="Gly residues" evidence="9">
    <location>
        <begin position="278"/>
        <end position="290"/>
    </location>
</feature>
<evidence type="ECO:0000256" key="1">
    <source>
        <dbReference type="ARBA" id="ARBA00004115"/>
    </source>
</evidence>